<dbReference type="EMBL" id="NGAF01000014">
    <property type="protein sequence ID" value="OXR42305.1"/>
    <property type="molecule type" value="Genomic_DNA"/>
</dbReference>
<evidence type="ECO:0000313" key="3">
    <source>
        <dbReference type="Proteomes" id="UP000215506"/>
    </source>
</evidence>
<dbReference type="RefSeq" id="WP_094027010.1">
    <property type="nucleotide sequence ID" value="NZ_NGAF01000014.1"/>
</dbReference>
<protein>
    <recommendedName>
        <fullName evidence="4">Replication initiator protein</fullName>
    </recommendedName>
</protein>
<feature type="region of interest" description="Disordered" evidence="1">
    <location>
        <begin position="158"/>
        <end position="205"/>
    </location>
</feature>
<comment type="caution">
    <text evidence="2">The sequence shown here is derived from an EMBL/GenBank/DDBJ whole genome shotgun (WGS) entry which is preliminary data.</text>
</comment>
<evidence type="ECO:0008006" key="4">
    <source>
        <dbReference type="Google" id="ProtNLM"/>
    </source>
</evidence>
<organism evidence="2 3">
    <name type="scientific">Nocardia cerradoensis</name>
    <dbReference type="NCBI Taxonomy" id="85688"/>
    <lineage>
        <taxon>Bacteria</taxon>
        <taxon>Bacillati</taxon>
        <taxon>Actinomycetota</taxon>
        <taxon>Actinomycetes</taxon>
        <taxon>Mycobacteriales</taxon>
        <taxon>Nocardiaceae</taxon>
        <taxon>Nocardia</taxon>
    </lineage>
</organism>
<evidence type="ECO:0000256" key="1">
    <source>
        <dbReference type="SAM" id="MobiDB-lite"/>
    </source>
</evidence>
<keyword evidence="3" id="KW-1185">Reference proteome</keyword>
<proteinExistence type="predicted"/>
<sequence length="566" mass="63002">MTILRDDAPLPNAVDGSAGRGPSFLDIAVATAERHGVCVRPVILEQTDLDTGRRTFVPVPCGATLESKCPPCARKHKALRQAQCREGWHLTEEPSTPRPRATYDHEGLLSYRADLAAALNHAREGQDASEVASLRDEIRWTDEQLTALGMRGNAPAAALDADTGAGEDSAGSDEECSATRSRRSTRRRDDAPDLPRNSVSDRTVGREFGGHYSSMFVTLTMPSYGKVFGDGSARDPHRYDYDRAARDAICCARLFSRWIQNLRRVVGWNVQYFAVVEPQKRGAPHLHIALRGHIPREVLRKVTQATYHQVWWPPTGEMRYPGADVPLWDKRHETFIDPKTRKPLADWDHAVDAIGPEEAPAHTARFGPRLDIQGIAANTDQAREAVGYLCKYLTKSVSEVLRARTARQHDHYDRLHAALCRTPCSPRCAIWLLYGVIPKGATAKTVPGVCKARAHRRETLALPCNRVLTSEKWTGKTLGDHKADRIEFVRRKLAAVGIDKPARDPRRYTWATVAPGTRMPSRAQLLISAIAERVAWRVEYDRAILAAESPPGTENDVGECVRQPER</sequence>
<feature type="compositionally biased region" description="Low complexity" evidence="1">
    <location>
        <begin position="158"/>
        <end position="168"/>
    </location>
</feature>
<reference evidence="2 3" key="1">
    <citation type="submission" date="2017-07" db="EMBL/GenBank/DDBJ databases">
        <title>First draft Genome Sequence of Nocardia cerradoensis isolated from human infection.</title>
        <authorList>
            <person name="Carrasco G."/>
        </authorList>
    </citation>
    <scope>NUCLEOTIDE SEQUENCE [LARGE SCALE GENOMIC DNA]</scope>
    <source>
        <strain evidence="2 3">CNM20130759</strain>
    </source>
</reference>
<dbReference type="Proteomes" id="UP000215506">
    <property type="component" value="Unassembled WGS sequence"/>
</dbReference>
<dbReference type="InterPro" id="IPR046828">
    <property type="entry name" value="RepSA"/>
</dbReference>
<evidence type="ECO:0000313" key="2">
    <source>
        <dbReference type="EMBL" id="OXR42305.1"/>
    </source>
</evidence>
<name>A0A231H0B1_9NOCA</name>
<accession>A0A231H0B1</accession>
<gene>
    <name evidence="2" type="ORF">B7C42_05504</name>
</gene>
<dbReference type="AlphaFoldDB" id="A0A231H0B1"/>
<dbReference type="Pfam" id="PF20199">
    <property type="entry name" value="RepSA"/>
    <property type="match status" value="1"/>
</dbReference>